<name>A0AAD8D0T1_ACIOX</name>
<dbReference type="InterPro" id="IPR038252">
    <property type="entry name" value="UBA_E1_C_sf"/>
</dbReference>
<evidence type="ECO:0000313" key="13">
    <source>
        <dbReference type="EMBL" id="KAK1161474.1"/>
    </source>
</evidence>
<dbReference type="Gene3D" id="3.10.290.60">
    <property type="entry name" value="Ubiquitin-activating enzyme E1, UFD domain"/>
    <property type="match status" value="1"/>
</dbReference>
<dbReference type="FunFam" id="2.40.30.180:FF:000001">
    <property type="entry name" value="ubiquitin-like modifier-activating enzyme 1"/>
    <property type="match status" value="1"/>
</dbReference>
<dbReference type="InterPro" id="IPR042302">
    <property type="entry name" value="E1_FCCH_sf"/>
</dbReference>
<protein>
    <recommendedName>
        <fullName evidence="4">E1 ubiquitin-activating enzyme</fullName>
        <ecNumber evidence="4">6.2.1.45</ecNumber>
    </recommendedName>
    <alternativeName>
        <fullName evidence="9">Ubiquitin-activating enzyme E1</fullName>
    </alternativeName>
</protein>
<evidence type="ECO:0000256" key="1">
    <source>
        <dbReference type="ARBA" id="ARBA00000488"/>
    </source>
</evidence>
<keyword evidence="8 11" id="KW-0067">ATP-binding</keyword>
<dbReference type="FunFam" id="1.10.10.2660:FF:000001">
    <property type="entry name" value="Ubiquitin-activating enzyme E1 1"/>
    <property type="match status" value="1"/>
</dbReference>
<evidence type="ECO:0000256" key="5">
    <source>
        <dbReference type="ARBA" id="ARBA00022598"/>
    </source>
</evidence>
<dbReference type="PANTHER" id="PTHR10953">
    <property type="entry name" value="UBIQUITIN-ACTIVATING ENZYME E1"/>
    <property type="match status" value="1"/>
</dbReference>
<evidence type="ECO:0000256" key="6">
    <source>
        <dbReference type="ARBA" id="ARBA00022741"/>
    </source>
</evidence>
<evidence type="ECO:0000256" key="10">
    <source>
        <dbReference type="PROSITE-ProRule" id="PRU10132"/>
    </source>
</evidence>
<dbReference type="PANTHER" id="PTHR10953:SF4">
    <property type="entry name" value="UBIQUITIN-ACTIVATING ENZYME E1 C-TERMINAL DOMAIN-CONTAINING PROTEIN"/>
    <property type="match status" value="1"/>
</dbReference>
<dbReference type="InterPro" id="IPR000011">
    <property type="entry name" value="UBQ/SUMO-activ_enz_E1-like"/>
</dbReference>
<keyword evidence="14" id="KW-1185">Reference proteome</keyword>
<dbReference type="NCBIfam" id="TIGR01408">
    <property type="entry name" value="Ube1"/>
    <property type="match status" value="1"/>
</dbReference>
<dbReference type="EC" id="6.2.1.45" evidence="4"/>
<evidence type="ECO:0000259" key="12">
    <source>
        <dbReference type="SMART" id="SM00985"/>
    </source>
</evidence>
<dbReference type="InterPro" id="IPR019572">
    <property type="entry name" value="UBA_E1_SCCH"/>
</dbReference>
<dbReference type="Pfam" id="PF10585">
    <property type="entry name" value="UBA_E1_SCCH"/>
    <property type="match status" value="1"/>
</dbReference>
<dbReference type="InterPro" id="IPR042449">
    <property type="entry name" value="Ub-E1_IAD_1"/>
</dbReference>
<dbReference type="CDD" id="cd01491">
    <property type="entry name" value="Ube1_repeat1"/>
    <property type="match status" value="1"/>
</dbReference>
<dbReference type="FunFam" id="3.40.50.12550:FF:000001">
    <property type="entry name" value="Ubiquitin-activating enzyme E1 1"/>
    <property type="match status" value="1"/>
</dbReference>
<evidence type="ECO:0000256" key="7">
    <source>
        <dbReference type="ARBA" id="ARBA00022786"/>
    </source>
</evidence>
<evidence type="ECO:0000256" key="3">
    <source>
        <dbReference type="ARBA" id="ARBA00005673"/>
    </source>
</evidence>
<sequence>MADNTDIDESLYSRQLYVLGHEAMRRMKEADVLVSGMRGLGVEIAKNVILAGVKSVTVHDEGQTHWGDLSSQFFLREGDVGQNRAESCESQLAELNVYVPVTSYTGSLSEDILSAFQVVVVTNASLEEQLRIGSFCHSRGIKFIVADTKGLCGQLFCDFGDKFQVTDPDGEQPLSAMVVHISKGNPGVVTCSDEERHGLQDGDHVTFSEIHGMTELNKHKPIEIRFLDVYTFSICDTSGFSEYKKGGIVTEVKMPKTLTFKPLKDSLNDPEINVTDFSKIERHCNFHIAFQALHRFIKETGRLPKPRGQADAEKLVAMARTLNQEAPSSLQREQLDESAVRKLALSAAGDLSPINAFIGGVAAQEVMKACSGKFTPLKQWLYFDALECLPEENEELALTEETCAPRGCRYDGQIAVFGSAFQEKLAGLKYFMVGAGAIGCELLKNFAMIGLAAGEGGNITVTDMDSIEKSNLNRQFLFRQGDVTKLKSETAALAIRKMNPSLHISAHQNRVSPATEHIYGHEFFSGLDGVVTALDNVEARMYIDRCCVRYQKPLLDSGTQGTKGHTQVIVPFLTESYGQDQGGTQNAFPMCTLKNFPHSILHTLQWARDEFEGLFKQTAEHVNQYLQDPKFVKRTLKQGGAETLDILQGVYDSLGARRPRDWADCVSWARCHWESCYRNNIQQLLHCFPSDKVTSSGLPFWSGPKRCPHPLIFDPNNTTHMDYIVASANLHAQTYGIEGTRDRGEIARTLQTVSVPDFTPQSSMRIHTTDEEMQDDKEGVDNSKLEELEIKLASPQSFGMSSMNPLEFEKDDDTNFHIDFIVAASNLRAENYDIPPADWHKSKQIAGKIIPAIATTTAAVVGLVCLELYKVIQGHKKMSSYRSSYINLAVPSCNLWEPTPARTHKVSELEYTLWHHFPIQGFKPDGEEMTVTDLMDHFKITHSLEITQLFYGESWLYNSGAPEEKRTKRLKQRVSEAIQEVTNMEIPSHVRVLELTPVFAEENDSEENLPVPFIQYNLQ</sequence>
<dbReference type="GO" id="GO:0006974">
    <property type="term" value="P:DNA damage response"/>
    <property type="evidence" value="ECO:0007669"/>
    <property type="project" value="TreeGrafter"/>
</dbReference>
<feature type="active site" description="Glycyl thioester intermediate" evidence="10">
    <location>
        <position position="591"/>
    </location>
</feature>
<dbReference type="InterPro" id="IPR032418">
    <property type="entry name" value="E1_FCCH"/>
</dbReference>
<dbReference type="InterPro" id="IPR045886">
    <property type="entry name" value="ThiF/MoeB/HesA"/>
</dbReference>
<gene>
    <name evidence="13" type="primary">Uba1</name>
    <name evidence="13" type="ORF">AOXY_G19019</name>
</gene>
<dbReference type="Gene3D" id="3.40.50.720">
    <property type="entry name" value="NAD(P)-binding Rossmann-like Domain"/>
    <property type="match status" value="1"/>
</dbReference>
<evidence type="ECO:0000256" key="11">
    <source>
        <dbReference type="RuleBase" id="RU000519"/>
    </source>
</evidence>
<dbReference type="Pfam" id="PF16191">
    <property type="entry name" value="E1_4HB"/>
    <property type="match status" value="1"/>
</dbReference>
<dbReference type="EMBL" id="JAGXEW010000018">
    <property type="protein sequence ID" value="KAK1161474.1"/>
    <property type="molecule type" value="Genomic_DNA"/>
</dbReference>
<dbReference type="SUPFAM" id="SSF69572">
    <property type="entry name" value="Activating enzymes of the ubiquitin-like proteins"/>
    <property type="match status" value="2"/>
</dbReference>
<comment type="caution">
    <text evidence="13">The sequence shown here is derived from an EMBL/GenBank/DDBJ whole genome shotgun (WGS) entry which is preliminary data.</text>
</comment>
<dbReference type="InterPro" id="IPR018965">
    <property type="entry name" value="Ub-activating_enz_E1_C"/>
</dbReference>
<accession>A0AAD8D0T1</accession>
<organism evidence="13 14">
    <name type="scientific">Acipenser oxyrinchus oxyrinchus</name>
    <dbReference type="NCBI Taxonomy" id="40147"/>
    <lineage>
        <taxon>Eukaryota</taxon>
        <taxon>Metazoa</taxon>
        <taxon>Chordata</taxon>
        <taxon>Craniata</taxon>
        <taxon>Vertebrata</taxon>
        <taxon>Euteleostomi</taxon>
        <taxon>Actinopterygii</taxon>
        <taxon>Chondrostei</taxon>
        <taxon>Acipenseriformes</taxon>
        <taxon>Acipenseridae</taxon>
        <taxon>Acipenser</taxon>
    </lineage>
</organism>
<dbReference type="GO" id="GO:0005524">
    <property type="term" value="F:ATP binding"/>
    <property type="evidence" value="ECO:0007669"/>
    <property type="project" value="UniProtKB-KW"/>
</dbReference>
<dbReference type="Pfam" id="PF00899">
    <property type="entry name" value="ThiF"/>
    <property type="match status" value="1"/>
</dbReference>
<dbReference type="CDD" id="cd01490">
    <property type="entry name" value="Ube1_repeat2"/>
    <property type="match status" value="1"/>
</dbReference>
<dbReference type="InterPro" id="IPR018074">
    <property type="entry name" value="UBQ-activ_enz_E1_CS"/>
</dbReference>
<dbReference type="Pfam" id="PF09358">
    <property type="entry name" value="E1_UFD"/>
    <property type="match status" value="1"/>
</dbReference>
<reference evidence="13" key="1">
    <citation type="submission" date="2022-02" db="EMBL/GenBank/DDBJ databases">
        <title>Atlantic sturgeon de novo genome assembly.</title>
        <authorList>
            <person name="Stock M."/>
            <person name="Klopp C."/>
            <person name="Guiguen Y."/>
            <person name="Cabau C."/>
            <person name="Parinello H."/>
            <person name="Santidrian Yebra-Pimentel E."/>
            <person name="Kuhl H."/>
            <person name="Dirks R.P."/>
            <person name="Guessner J."/>
            <person name="Wuertz S."/>
            <person name="Du K."/>
            <person name="Schartl M."/>
        </authorList>
    </citation>
    <scope>NUCLEOTIDE SEQUENCE</scope>
    <source>
        <strain evidence="13">STURGEONOMICS-FGT-2020</strain>
        <tissue evidence="13">Whole blood</tissue>
    </source>
</reference>
<evidence type="ECO:0000256" key="8">
    <source>
        <dbReference type="ARBA" id="ARBA00022840"/>
    </source>
</evidence>
<dbReference type="PRINTS" id="PR01849">
    <property type="entry name" value="UBIQUITINACT"/>
</dbReference>
<dbReference type="Gene3D" id="3.50.50.80">
    <property type="entry name" value="Ubiquitin-activating enzyme E1, inactive adenylation domain, subdomain 1"/>
    <property type="match status" value="1"/>
</dbReference>
<evidence type="ECO:0000256" key="9">
    <source>
        <dbReference type="ARBA" id="ARBA00030371"/>
    </source>
</evidence>
<dbReference type="SMART" id="SM00985">
    <property type="entry name" value="UBA_e1_C"/>
    <property type="match status" value="1"/>
</dbReference>
<feature type="domain" description="Ubiquitin-activating enzyme E1 C-terminal" evidence="12">
    <location>
        <begin position="881"/>
        <end position="1014"/>
    </location>
</feature>
<dbReference type="InterPro" id="IPR042063">
    <property type="entry name" value="Ubi_acti_E1_SCCH"/>
</dbReference>
<dbReference type="GO" id="GO:0005737">
    <property type="term" value="C:cytoplasm"/>
    <property type="evidence" value="ECO:0007669"/>
    <property type="project" value="TreeGrafter"/>
</dbReference>
<dbReference type="InterPro" id="IPR018075">
    <property type="entry name" value="UBQ-activ_enz_E1"/>
</dbReference>
<dbReference type="Gene3D" id="3.40.50.12550">
    <property type="entry name" value="Ubiquitin-activating enzyme E1, inactive adenylation domain, subdomain 2"/>
    <property type="match status" value="1"/>
</dbReference>
<dbReference type="InterPro" id="IPR032420">
    <property type="entry name" value="E1_4HB"/>
</dbReference>
<dbReference type="GO" id="GO:0005634">
    <property type="term" value="C:nucleus"/>
    <property type="evidence" value="ECO:0007669"/>
    <property type="project" value="TreeGrafter"/>
</dbReference>
<evidence type="ECO:0000256" key="4">
    <source>
        <dbReference type="ARBA" id="ARBA00012990"/>
    </source>
</evidence>
<dbReference type="InterPro" id="IPR000594">
    <property type="entry name" value="ThiF_NAD_FAD-bd"/>
</dbReference>
<comment type="catalytic activity">
    <reaction evidence="1">
        <text>ATP + ubiquitin + [E1 ubiquitin-activating enzyme]-L-cysteine = AMP + diphosphate + S-ubiquitinyl-[E1 ubiquitin-activating enzyme]-L-cysteine.</text>
        <dbReference type="EC" id="6.2.1.45"/>
    </reaction>
</comment>
<dbReference type="Pfam" id="PF16190">
    <property type="entry name" value="E1_FCCH"/>
    <property type="match status" value="1"/>
</dbReference>
<dbReference type="AlphaFoldDB" id="A0AAD8D0T1"/>
<dbReference type="Gene3D" id="2.40.30.180">
    <property type="entry name" value="Ubiquitin-activating enzyme E1, FCCH domain"/>
    <property type="match status" value="1"/>
</dbReference>
<keyword evidence="6 11" id="KW-0547">Nucleotide-binding</keyword>
<dbReference type="FunFam" id="3.40.50.720:FF:000015">
    <property type="entry name" value="Ubiquitin-activating enzyme E1 1"/>
    <property type="match status" value="1"/>
</dbReference>
<dbReference type="Proteomes" id="UP001230051">
    <property type="component" value="Unassembled WGS sequence"/>
</dbReference>
<dbReference type="GO" id="GO:0004839">
    <property type="term" value="F:ubiquitin activating enzyme activity"/>
    <property type="evidence" value="ECO:0007669"/>
    <property type="project" value="UniProtKB-EC"/>
</dbReference>
<dbReference type="PROSITE" id="PS00865">
    <property type="entry name" value="UBIQUITIN_ACTIVAT_2"/>
    <property type="match status" value="1"/>
</dbReference>
<proteinExistence type="inferred from homology"/>
<keyword evidence="7 11" id="KW-0833">Ubl conjugation pathway</keyword>
<evidence type="ECO:0000256" key="2">
    <source>
        <dbReference type="ARBA" id="ARBA00004906"/>
    </source>
</evidence>
<dbReference type="InterPro" id="IPR033127">
    <property type="entry name" value="UBQ-activ_enz_E1_Cys_AS"/>
</dbReference>
<keyword evidence="5 11" id="KW-0436">Ligase</keyword>
<comment type="pathway">
    <text evidence="2">Protein modification; protein ubiquitination.</text>
</comment>
<dbReference type="PROSITE" id="PS00536">
    <property type="entry name" value="UBIQUITIN_ACTIVAT_1"/>
    <property type="match status" value="1"/>
</dbReference>
<dbReference type="Gene3D" id="1.10.10.2660">
    <property type="entry name" value="Ubiquitin-activating enzyme E1, SCCH domain"/>
    <property type="match status" value="1"/>
</dbReference>
<dbReference type="GO" id="GO:0006511">
    <property type="term" value="P:ubiquitin-dependent protein catabolic process"/>
    <property type="evidence" value="ECO:0007669"/>
    <property type="project" value="TreeGrafter"/>
</dbReference>
<dbReference type="FunFam" id="3.50.50.80:FF:000001">
    <property type="entry name" value="ubiquitin-like modifier-activating enzyme 1"/>
    <property type="match status" value="1"/>
</dbReference>
<evidence type="ECO:0000313" key="14">
    <source>
        <dbReference type="Proteomes" id="UP001230051"/>
    </source>
</evidence>
<dbReference type="InterPro" id="IPR035985">
    <property type="entry name" value="Ubiquitin-activating_enz"/>
</dbReference>
<comment type="similarity">
    <text evidence="3 11">Belongs to the ubiquitin-activating E1 family.</text>
</comment>